<proteinExistence type="predicted"/>
<dbReference type="OrthoDB" id="6693611at2"/>
<dbReference type="InterPro" id="IPR001387">
    <property type="entry name" value="Cro/C1-type_HTH"/>
</dbReference>
<dbReference type="SUPFAM" id="SSF47413">
    <property type="entry name" value="lambda repressor-like DNA-binding domains"/>
    <property type="match status" value="1"/>
</dbReference>
<evidence type="ECO:0000259" key="1">
    <source>
        <dbReference type="SMART" id="SM00530"/>
    </source>
</evidence>
<reference evidence="2 3" key="1">
    <citation type="submission" date="2013-03" db="EMBL/GenBank/DDBJ databases">
        <title>The Genome Sequence of Acinetobacter tandoii CIP 107469.</title>
        <authorList>
            <consortium name="The Broad Institute Genome Sequencing Platform"/>
            <consortium name="The Broad Institute Genome Sequencing Center for Infectious Disease"/>
            <person name="Cerqueira G."/>
            <person name="Feldgarden M."/>
            <person name="Courvalin P."/>
            <person name="Perichon B."/>
            <person name="Grillot-Courvalin C."/>
            <person name="Clermont D."/>
            <person name="Rocha E."/>
            <person name="Yoon E.-J."/>
            <person name="Nemec A."/>
            <person name="Walker B."/>
            <person name="Young S.K."/>
            <person name="Zeng Q."/>
            <person name="Gargeya S."/>
            <person name="Fitzgerald M."/>
            <person name="Haas B."/>
            <person name="Abouelleil A."/>
            <person name="Alvarado L."/>
            <person name="Arachchi H.M."/>
            <person name="Berlin A.M."/>
            <person name="Chapman S.B."/>
            <person name="Dewar J."/>
            <person name="Goldberg J."/>
            <person name="Griggs A."/>
            <person name="Gujja S."/>
            <person name="Hansen M."/>
            <person name="Howarth C."/>
            <person name="Imamovic A."/>
            <person name="Larimer J."/>
            <person name="McCowan C."/>
            <person name="Murphy C."/>
            <person name="Neiman D."/>
            <person name="Pearson M."/>
            <person name="Priest M."/>
            <person name="Roberts A."/>
            <person name="Saif S."/>
            <person name="Shea T."/>
            <person name="Sisk P."/>
            <person name="Sykes S."/>
            <person name="Wortman J."/>
            <person name="Nusbaum C."/>
            <person name="Birren B."/>
        </authorList>
    </citation>
    <scope>NUCLEOTIDE SEQUENCE [LARGE SCALE GENOMIC DNA]</scope>
    <source>
        <strain evidence="2 3">CIP 107469</strain>
    </source>
</reference>
<name>R9AYZ2_9GAMM</name>
<sequence length="113" mass="13406">MERNFISLDRGDRLRSERKRIGLTQKAAADEVNMKEQSWVRFEKRGEPFDLRVLQALEEIGFDMMYVVFGIKKNESLKTVKPEHIEILRLLDQVDENKQAKIMKMIHLMVEEV</sequence>
<keyword evidence="3" id="KW-1185">Reference proteome</keyword>
<accession>R9AYZ2</accession>
<protein>
    <recommendedName>
        <fullName evidence="1">HTH cro/C1-type domain-containing protein</fullName>
    </recommendedName>
</protein>
<dbReference type="Proteomes" id="UP000016201">
    <property type="component" value="Unassembled WGS sequence"/>
</dbReference>
<gene>
    <name evidence="2" type="ORF">I593_02122</name>
</gene>
<organism evidence="2 3">
    <name type="scientific">Acinetobacter tandoii DSM 14970 = CIP 107469</name>
    <dbReference type="NCBI Taxonomy" id="1120927"/>
    <lineage>
        <taxon>Bacteria</taxon>
        <taxon>Pseudomonadati</taxon>
        <taxon>Pseudomonadota</taxon>
        <taxon>Gammaproteobacteria</taxon>
        <taxon>Moraxellales</taxon>
        <taxon>Moraxellaceae</taxon>
        <taxon>Acinetobacter</taxon>
    </lineage>
</organism>
<feature type="domain" description="HTH cro/C1-type" evidence="1">
    <location>
        <begin position="13"/>
        <end position="67"/>
    </location>
</feature>
<dbReference type="CDD" id="cd00093">
    <property type="entry name" value="HTH_XRE"/>
    <property type="match status" value="1"/>
</dbReference>
<evidence type="ECO:0000313" key="3">
    <source>
        <dbReference type="Proteomes" id="UP000016201"/>
    </source>
</evidence>
<dbReference type="EMBL" id="AQFM01000037">
    <property type="protein sequence ID" value="EOR07235.1"/>
    <property type="molecule type" value="Genomic_DNA"/>
</dbReference>
<dbReference type="RefSeq" id="WP_016167174.1">
    <property type="nucleotide sequence ID" value="NZ_JHZG01000017.1"/>
</dbReference>
<dbReference type="SMART" id="SM00530">
    <property type="entry name" value="HTH_XRE"/>
    <property type="match status" value="1"/>
</dbReference>
<dbReference type="PATRIC" id="fig|1120927.3.peg.2057"/>
<dbReference type="AlphaFoldDB" id="R9AYZ2"/>
<dbReference type="GO" id="GO:0003677">
    <property type="term" value="F:DNA binding"/>
    <property type="evidence" value="ECO:0007669"/>
    <property type="project" value="InterPro"/>
</dbReference>
<dbReference type="Gene3D" id="1.10.260.40">
    <property type="entry name" value="lambda repressor-like DNA-binding domains"/>
    <property type="match status" value="1"/>
</dbReference>
<dbReference type="InterPro" id="IPR010982">
    <property type="entry name" value="Lambda_DNA-bd_dom_sf"/>
</dbReference>
<comment type="caution">
    <text evidence="2">The sequence shown here is derived from an EMBL/GenBank/DDBJ whole genome shotgun (WGS) entry which is preliminary data.</text>
</comment>
<dbReference type="eggNOG" id="COG1396">
    <property type="taxonomic scope" value="Bacteria"/>
</dbReference>
<evidence type="ECO:0000313" key="2">
    <source>
        <dbReference type="EMBL" id="EOR07235.1"/>
    </source>
</evidence>